<feature type="domain" description="RNA polymerase sigma factor 70 region 4 type 2" evidence="6">
    <location>
        <begin position="127"/>
        <end position="178"/>
    </location>
</feature>
<dbReference type="InterPro" id="IPR039425">
    <property type="entry name" value="RNA_pol_sigma-70-like"/>
</dbReference>
<dbReference type="InterPro" id="IPR036388">
    <property type="entry name" value="WH-like_DNA-bd_sf"/>
</dbReference>
<dbReference type="SUPFAM" id="SSF88659">
    <property type="entry name" value="Sigma3 and sigma4 domains of RNA polymerase sigma factors"/>
    <property type="match status" value="1"/>
</dbReference>
<dbReference type="Gene3D" id="1.10.10.10">
    <property type="entry name" value="Winged helix-like DNA-binding domain superfamily/Winged helix DNA-binding domain"/>
    <property type="match status" value="1"/>
</dbReference>
<dbReference type="SUPFAM" id="SSF88946">
    <property type="entry name" value="Sigma2 domain of RNA polymerase sigma factors"/>
    <property type="match status" value="1"/>
</dbReference>
<dbReference type="Pfam" id="PF08281">
    <property type="entry name" value="Sigma70_r4_2"/>
    <property type="match status" value="1"/>
</dbReference>
<proteinExistence type="inferred from homology"/>
<keyword evidence="3" id="KW-0731">Sigma factor</keyword>
<organism evidence="7 8">
    <name type="scientific">Flavihumibacter stibioxidans</name>
    <dbReference type="NCBI Taxonomy" id="1834163"/>
    <lineage>
        <taxon>Bacteria</taxon>
        <taxon>Pseudomonadati</taxon>
        <taxon>Bacteroidota</taxon>
        <taxon>Chitinophagia</taxon>
        <taxon>Chitinophagales</taxon>
        <taxon>Chitinophagaceae</taxon>
        <taxon>Flavihumibacter</taxon>
    </lineage>
</organism>
<keyword evidence="2" id="KW-0805">Transcription regulation</keyword>
<dbReference type="CDD" id="cd06171">
    <property type="entry name" value="Sigma70_r4"/>
    <property type="match status" value="1"/>
</dbReference>
<keyword evidence="8" id="KW-1185">Reference proteome</keyword>
<dbReference type="InterPro" id="IPR007627">
    <property type="entry name" value="RNA_pol_sigma70_r2"/>
</dbReference>
<keyword evidence="4" id="KW-0804">Transcription</keyword>
<dbReference type="PANTHER" id="PTHR43133">
    <property type="entry name" value="RNA POLYMERASE ECF-TYPE SIGMA FACTO"/>
    <property type="match status" value="1"/>
</dbReference>
<name>A0ABR7M9Z8_9BACT</name>
<dbReference type="NCBIfam" id="TIGR02937">
    <property type="entry name" value="sigma70-ECF"/>
    <property type="match status" value="1"/>
</dbReference>
<dbReference type="InterPro" id="IPR013324">
    <property type="entry name" value="RNA_pol_sigma_r3/r4-like"/>
</dbReference>
<dbReference type="InterPro" id="IPR014284">
    <property type="entry name" value="RNA_pol_sigma-70_dom"/>
</dbReference>
<evidence type="ECO:0000256" key="3">
    <source>
        <dbReference type="ARBA" id="ARBA00023082"/>
    </source>
</evidence>
<evidence type="ECO:0008006" key="9">
    <source>
        <dbReference type="Google" id="ProtNLM"/>
    </source>
</evidence>
<dbReference type="Pfam" id="PF04542">
    <property type="entry name" value="Sigma70_r2"/>
    <property type="match status" value="1"/>
</dbReference>
<reference evidence="7 8" key="1">
    <citation type="submission" date="2016-07" db="EMBL/GenBank/DDBJ databases">
        <title>Genome analysis of Flavihumibacter stibioxidans YS-17.</title>
        <authorList>
            <person name="Shi K."/>
            <person name="Han Y."/>
            <person name="Wang G."/>
        </authorList>
    </citation>
    <scope>NUCLEOTIDE SEQUENCE [LARGE SCALE GENOMIC DNA]</scope>
    <source>
        <strain evidence="7 8">YS-17</strain>
    </source>
</reference>
<accession>A0ABR7M9Z8</accession>
<dbReference type="Proteomes" id="UP000765802">
    <property type="component" value="Unassembled WGS sequence"/>
</dbReference>
<comment type="caution">
    <text evidence="7">The sequence shown here is derived from an EMBL/GenBank/DDBJ whole genome shotgun (WGS) entry which is preliminary data.</text>
</comment>
<evidence type="ECO:0000259" key="6">
    <source>
        <dbReference type="Pfam" id="PF08281"/>
    </source>
</evidence>
<protein>
    <recommendedName>
        <fullName evidence="9">Sigma-70 family RNA polymerase sigma factor</fullName>
    </recommendedName>
</protein>
<evidence type="ECO:0000256" key="1">
    <source>
        <dbReference type="ARBA" id="ARBA00010641"/>
    </source>
</evidence>
<evidence type="ECO:0000313" key="7">
    <source>
        <dbReference type="EMBL" id="MBC6491349.1"/>
    </source>
</evidence>
<dbReference type="InterPro" id="IPR013325">
    <property type="entry name" value="RNA_pol_sigma_r2"/>
</dbReference>
<dbReference type="EMBL" id="MBUA01000012">
    <property type="protein sequence ID" value="MBC6491349.1"/>
    <property type="molecule type" value="Genomic_DNA"/>
</dbReference>
<dbReference type="Gene3D" id="1.10.1740.10">
    <property type="match status" value="1"/>
</dbReference>
<dbReference type="PANTHER" id="PTHR43133:SF46">
    <property type="entry name" value="RNA POLYMERASE SIGMA-70 FACTOR ECF SUBFAMILY"/>
    <property type="match status" value="1"/>
</dbReference>
<comment type="similarity">
    <text evidence="1">Belongs to the sigma-70 factor family. ECF subfamily.</text>
</comment>
<sequence length="191" mass="22124">MKDVIHNDELLQQLQAGEHAALSVLMRNHYQGLYDYGCRFCSCKDTVKDAIQEVFISLWQKRSAAGGIGSIRYYLLGAVRNQVLKSLRRDGRVADFEDSLQQVDFQVDYSIEEKLIRREDAEQRTIQLRRVLAQLSPRQKEALYLRYYQDMDASQIAALMQVSPQSVYNLLHEAIRKLRIGWDSSLLLRAV</sequence>
<evidence type="ECO:0000256" key="4">
    <source>
        <dbReference type="ARBA" id="ARBA00023163"/>
    </source>
</evidence>
<dbReference type="InterPro" id="IPR013249">
    <property type="entry name" value="RNA_pol_sigma70_r4_t2"/>
</dbReference>
<evidence type="ECO:0000313" key="8">
    <source>
        <dbReference type="Proteomes" id="UP000765802"/>
    </source>
</evidence>
<gene>
    <name evidence="7" type="ORF">BC349_09920</name>
</gene>
<evidence type="ECO:0000259" key="5">
    <source>
        <dbReference type="Pfam" id="PF04542"/>
    </source>
</evidence>
<feature type="domain" description="RNA polymerase sigma-70 region 2" evidence="5">
    <location>
        <begin position="25"/>
        <end position="92"/>
    </location>
</feature>
<evidence type="ECO:0000256" key="2">
    <source>
        <dbReference type="ARBA" id="ARBA00023015"/>
    </source>
</evidence>